<dbReference type="EMBL" id="JACYNP010000001">
    <property type="protein sequence ID" value="MBD8120346.1"/>
    <property type="molecule type" value="Genomic_DNA"/>
</dbReference>
<dbReference type="Pfam" id="PF22275">
    <property type="entry name" value="DUF6957"/>
    <property type="match status" value="1"/>
</dbReference>
<dbReference type="Proteomes" id="UP000625247">
    <property type="component" value="Unassembled WGS sequence"/>
</dbReference>
<feature type="domain" description="DUF6957" evidence="1">
    <location>
        <begin position="21"/>
        <end position="130"/>
    </location>
</feature>
<keyword evidence="3" id="KW-1185">Reference proteome</keyword>
<sequence length="138" mass="15075">MSDILGQAVELLRLDGERISGFSGDEAQAEAEAILTCLGGQYCVVRDWIIIDVEVPTDYRITLTEEGLEPNVLYAGNVVVHSGGTWGQGGFVRTTFSTSMPQGHMFRTRDMTFVLMGQGCRKTASLEAVMTIANRRLA</sequence>
<comment type="caution">
    <text evidence="2">The sequence shown here is derived from an EMBL/GenBank/DDBJ whole genome shotgun (WGS) entry which is preliminary data.</text>
</comment>
<reference evidence="2 3" key="1">
    <citation type="journal article" date="2020" name="FEMS Microbiol. Ecol.">
        <title>Temporal dynamics of bacterial communities during seed development and maturation.</title>
        <authorList>
            <person name="Chesneau G."/>
            <person name="Torres-Cortes G."/>
            <person name="Briand M."/>
            <person name="Darrasse A."/>
            <person name="Preveaux A."/>
            <person name="Marais C."/>
            <person name="Jacques M.A."/>
            <person name="Shade A."/>
            <person name="Barret M."/>
        </authorList>
    </citation>
    <scope>NUCLEOTIDE SEQUENCE [LARGE SCALE GENOMIC DNA]</scope>
    <source>
        <strain evidence="2 3">CFBP13723</strain>
    </source>
</reference>
<name>A0ABR9A300_9PSED</name>
<gene>
    <name evidence="2" type="ORF">IFT62_03895</name>
</gene>
<accession>A0ABR9A300</accession>
<organism evidence="2 3">
    <name type="scientific">Pseudomonas lutea</name>
    <dbReference type="NCBI Taxonomy" id="243924"/>
    <lineage>
        <taxon>Bacteria</taxon>
        <taxon>Pseudomonadati</taxon>
        <taxon>Pseudomonadota</taxon>
        <taxon>Gammaproteobacteria</taxon>
        <taxon>Pseudomonadales</taxon>
        <taxon>Pseudomonadaceae</taxon>
        <taxon>Pseudomonas</taxon>
    </lineage>
</organism>
<evidence type="ECO:0000259" key="1">
    <source>
        <dbReference type="Pfam" id="PF22275"/>
    </source>
</evidence>
<dbReference type="RefSeq" id="WP_191943074.1">
    <property type="nucleotide sequence ID" value="NZ_JACYNP010000001.1"/>
</dbReference>
<protein>
    <recommendedName>
        <fullName evidence="1">DUF6957 domain-containing protein</fullName>
    </recommendedName>
</protein>
<dbReference type="InterPro" id="IPR054232">
    <property type="entry name" value="DUF6957"/>
</dbReference>
<evidence type="ECO:0000313" key="3">
    <source>
        <dbReference type="Proteomes" id="UP000625247"/>
    </source>
</evidence>
<evidence type="ECO:0000313" key="2">
    <source>
        <dbReference type="EMBL" id="MBD8120346.1"/>
    </source>
</evidence>
<proteinExistence type="predicted"/>